<evidence type="ECO:0000313" key="2">
    <source>
        <dbReference type="EMBL" id="RMZ59437.1"/>
    </source>
</evidence>
<organism evidence="2 3">
    <name type="scientific">Chryseobacterium nematophagum</name>
    <dbReference type="NCBI Taxonomy" id="2305228"/>
    <lineage>
        <taxon>Bacteria</taxon>
        <taxon>Pseudomonadati</taxon>
        <taxon>Bacteroidota</taxon>
        <taxon>Flavobacteriia</taxon>
        <taxon>Flavobacteriales</taxon>
        <taxon>Weeksellaceae</taxon>
        <taxon>Chryseobacterium group</taxon>
        <taxon>Chryseobacterium</taxon>
    </lineage>
</organism>
<name>A0A3M7LA51_9FLAO</name>
<comment type="caution">
    <text evidence="2">The sequence shown here is derived from an EMBL/GenBank/DDBJ whole genome shotgun (WGS) entry which is preliminary data.</text>
</comment>
<feature type="transmembrane region" description="Helical" evidence="1">
    <location>
        <begin position="35"/>
        <end position="52"/>
    </location>
</feature>
<keyword evidence="3" id="KW-1185">Reference proteome</keyword>
<dbReference type="EMBL" id="QWIV01000013">
    <property type="protein sequence ID" value="RMZ59437.1"/>
    <property type="molecule type" value="Genomic_DNA"/>
</dbReference>
<keyword evidence="1" id="KW-0812">Transmembrane</keyword>
<feature type="transmembrane region" description="Helical" evidence="1">
    <location>
        <begin position="12"/>
        <end position="30"/>
    </location>
</feature>
<protein>
    <submittedName>
        <fullName evidence="2">Uncharacterized protein</fullName>
    </submittedName>
</protein>
<gene>
    <name evidence="2" type="ORF">D1632_07285</name>
</gene>
<evidence type="ECO:0000313" key="3">
    <source>
        <dbReference type="Proteomes" id="UP000267524"/>
    </source>
</evidence>
<feature type="transmembrane region" description="Helical" evidence="1">
    <location>
        <begin position="72"/>
        <end position="95"/>
    </location>
</feature>
<sequence>MECSFLEEILYTNLIILVLMVIVSFIFKIMRLKKVYFIVLYILSFSTFSIIVNRDIFNAREASWSTYLESEVAANVISSLVPTIMMSWLVIFWMIRKGLDDKIETDKNDLLVN</sequence>
<dbReference type="AlphaFoldDB" id="A0A3M7LA51"/>
<proteinExistence type="predicted"/>
<keyword evidence="1" id="KW-0472">Membrane</keyword>
<accession>A0A3M7LA51</accession>
<evidence type="ECO:0000256" key="1">
    <source>
        <dbReference type="SAM" id="Phobius"/>
    </source>
</evidence>
<keyword evidence="1" id="KW-1133">Transmembrane helix</keyword>
<dbReference type="Proteomes" id="UP000267524">
    <property type="component" value="Unassembled WGS sequence"/>
</dbReference>
<reference evidence="2 3" key="1">
    <citation type="submission" date="2018-08" db="EMBL/GenBank/DDBJ databases">
        <title>Chryseobacterium nematophagum: a novel matrix digesting pathogen of nematodes.</title>
        <authorList>
            <person name="Page A."/>
            <person name="Roberts M."/>
            <person name="Felix M.-A."/>
            <person name="Weir W."/>
        </authorList>
    </citation>
    <scope>NUCLEOTIDE SEQUENCE [LARGE SCALE GENOMIC DNA]</scope>
    <source>
        <strain evidence="2 3">JUb275</strain>
    </source>
</reference>